<protein>
    <submittedName>
        <fullName evidence="1">Terminase small subunit</fullName>
    </submittedName>
</protein>
<name>K4I063_9CAUD</name>
<dbReference type="Gene3D" id="6.10.140.2160">
    <property type="match status" value="1"/>
</dbReference>
<reference evidence="1 2" key="1">
    <citation type="journal article" date="2012" name="Appl. Environ. Microbiol.">
        <title>Characterization of Two Virulent Phages of Lactobacillus plantarum.</title>
        <authorList>
            <person name="Briggiler Marco M."/>
            <person name="Garneau J.E."/>
            <person name="Tremblay D."/>
            <person name="Quiberoni A."/>
            <person name="Moineau S."/>
        </authorList>
    </citation>
    <scope>NUCLEOTIDE SEQUENCE [LARGE SCALE GENOMIC DNA]</scope>
</reference>
<gene>
    <name evidence="1" type="ORF">8014-B1_001</name>
</gene>
<dbReference type="KEGG" id="vg:14296366"/>
<evidence type="ECO:0000313" key="2">
    <source>
        <dbReference type="Proteomes" id="UP000008671"/>
    </source>
</evidence>
<organism evidence="1 2">
    <name type="scientific">Lactobacillus phage ATCC8014</name>
    <dbReference type="NCBI Taxonomy" id="2892340"/>
    <lineage>
        <taxon>Viruses</taxon>
        <taxon>Duplodnaviria</taxon>
        <taxon>Heunggongvirae</taxon>
        <taxon>Uroviricota</taxon>
        <taxon>Caudoviricetes</taxon>
        <taxon>Coetzeevirus</taxon>
        <taxon>Coetzeevirus ATCC8014</taxon>
    </lineage>
</organism>
<keyword evidence="2" id="KW-1185">Reference proteome</keyword>
<dbReference type="GeneID" id="14296366"/>
<sequence length="103" mass="11375">MTPIEMAKNVMQPVEAMSILSDIARGNMKETVIVPTMDGVATMQKTPDAKTRISAIKELMKRYPEKDEMYKAQLRKVTAQAMEAEQRAGDSANGVTVNIGFPE</sequence>
<proteinExistence type="predicted"/>
<evidence type="ECO:0000313" key="1">
    <source>
        <dbReference type="EMBL" id="AFU63008.1"/>
    </source>
</evidence>
<accession>K4I063</accession>
<dbReference type="RefSeq" id="YP_007236687.1">
    <property type="nucleotide sequence ID" value="NC_019916.1"/>
</dbReference>
<dbReference type="EMBL" id="JX486087">
    <property type="protein sequence ID" value="AFU63008.1"/>
    <property type="molecule type" value="Genomic_DNA"/>
</dbReference>
<dbReference type="Proteomes" id="UP000008671">
    <property type="component" value="Segment"/>
</dbReference>